<evidence type="ECO:0000313" key="2">
    <source>
        <dbReference type="EMBL" id="PDK40642.1"/>
    </source>
</evidence>
<comment type="caution">
    <text evidence="2">The sequence shown here is derived from an EMBL/GenBank/DDBJ whole genome shotgun (WGS) entry which is preliminary data.</text>
</comment>
<feature type="signal peptide" evidence="1">
    <location>
        <begin position="1"/>
        <end position="30"/>
    </location>
</feature>
<evidence type="ECO:0000256" key="1">
    <source>
        <dbReference type="SAM" id="SignalP"/>
    </source>
</evidence>
<dbReference type="EMBL" id="NYPG01000006">
    <property type="protein sequence ID" value="PDK40642.1"/>
    <property type="molecule type" value="Genomic_DNA"/>
</dbReference>
<accession>A0ABX4IBL2</accession>
<feature type="chain" id="PRO_5047112285" evidence="1">
    <location>
        <begin position="31"/>
        <end position="126"/>
    </location>
</feature>
<keyword evidence="3" id="KW-1185">Reference proteome</keyword>
<keyword evidence="1" id="KW-0732">Signal</keyword>
<sequence length="126" mass="14350">MKKLRGMLVALIAITMLIGSSTLLPSNVNAKEKEDNVFYNEIVTVGEEPINTESDSGSKPGMLKGIVNMWQTTKSYSNMSYSGWTTYGNRKKVIHQQELFHLQYLPKFLIHIQGQLKLVLKKLNQY</sequence>
<evidence type="ECO:0000313" key="3">
    <source>
        <dbReference type="Proteomes" id="UP000219632"/>
    </source>
</evidence>
<protein>
    <submittedName>
        <fullName evidence="2">Uncharacterized protein</fullName>
    </submittedName>
</protein>
<dbReference type="Proteomes" id="UP000219632">
    <property type="component" value="Unassembled WGS sequence"/>
</dbReference>
<name>A0ABX4IBL2_LISWE</name>
<proteinExistence type="predicted"/>
<organism evidence="2 3">
    <name type="scientific">Listeria welshimeri</name>
    <dbReference type="NCBI Taxonomy" id="1643"/>
    <lineage>
        <taxon>Bacteria</taxon>
        <taxon>Bacillati</taxon>
        <taxon>Bacillota</taxon>
        <taxon>Bacilli</taxon>
        <taxon>Bacillales</taxon>
        <taxon>Listeriaceae</taxon>
        <taxon>Listeria</taxon>
    </lineage>
</organism>
<dbReference type="RefSeq" id="WP_097350720.1">
    <property type="nucleotide sequence ID" value="NZ_JACTIO010000001.1"/>
</dbReference>
<reference evidence="2 3" key="1">
    <citation type="submission" date="2017-09" db="EMBL/GenBank/DDBJ databases">
        <title>Draft Genomes of 144 Listeria Monocytogenes isolates from foods.</title>
        <authorList>
            <person name="Wu C.H."/>
            <person name="Ng J."/>
            <person name="Kiang D."/>
            <person name="Chen C.-Y."/>
            <person name="Frink S."/>
            <person name="Lafrades M."/>
            <person name="Morales C."/>
            <person name="Park P."/>
            <person name="Zwick M."/>
        </authorList>
    </citation>
    <scope>NUCLEOTIDE SEQUENCE [LARGE SCALE GENOMIC DNA]</scope>
    <source>
        <strain evidence="2 3">CDPHFDLB-F14M01633.75-2</strain>
    </source>
</reference>
<gene>
    <name evidence="2" type="ORF">AFZ32_11270</name>
</gene>